<evidence type="ECO:0000256" key="1">
    <source>
        <dbReference type="ARBA" id="ARBA00006484"/>
    </source>
</evidence>
<evidence type="ECO:0000313" key="3">
    <source>
        <dbReference type="Proteomes" id="UP001056201"/>
    </source>
</evidence>
<dbReference type="Proteomes" id="UP001056201">
    <property type="component" value="Chromosome 1"/>
</dbReference>
<evidence type="ECO:0000313" key="2">
    <source>
        <dbReference type="EMBL" id="URI07602.1"/>
    </source>
</evidence>
<organism evidence="2 3">
    <name type="scientific">Aquincola tertiaricarbonis</name>
    <dbReference type="NCBI Taxonomy" id="391953"/>
    <lineage>
        <taxon>Bacteria</taxon>
        <taxon>Pseudomonadati</taxon>
        <taxon>Pseudomonadota</taxon>
        <taxon>Betaproteobacteria</taxon>
        <taxon>Burkholderiales</taxon>
        <taxon>Sphaerotilaceae</taxon>
        <taxon>Aquincola</taxon>
    </lineage>
</organism>
<name>A0ABY4S6T4_AQUTE</name>
<dbReference type="Pfam" id="PF13561">
    <property type="entry name" value="adh_short_C2"/>
    <property type="match status" value="1"/>
</dbReference>
<dbReference type="RefSeq" id="WP_250195836.1">
    <property type="nucleotide sequence ID" value="NZ_CP097635.1"/>
</dbReference>
<dbReference type="PANTHER" id="PTHR42760">
    <property type="entry name" value="SHORT-CHAIN DEHYDROGENASES/REDUCTASES FAMILY MEMBER"/>
    <property type="match status" value="1"/>
</dbReference>
<dbReference type="EMBL" id="CP097635">
    <property type="protein sequence ID" value="URI07602.1"/>
    <property type="molecule type" value="Genomic_DNA"/>
</dbReference>
<sequence length="272" mass="28083">MSSSSSFAGHVALVTGGASGIGLACAERLRALGATVVVADLHAGRTADTAARLGLRGVTLDVTDREAVAAVRRQLEAEGLQVDRLVNCAGIVQDPLPPDALTHAQWRQVVAVDLEGTYACCAEFGSAMARRGGGAIVNIASVAGMRSMPLHAYSPAKAGVISLGESLAAEWGRSGVRVNTVSPGYTVTAALQSQIDKGLRDPEKLKANSALGVLIRPEHIAAAIVFLLSDEAQMVTGINLPVDAGWLVAGSWSTFGGVRPGLHHDNHQETPA</sequence>
<dbReference type="Gene3D" id="3.40.50.720">
    <property type="entry name" value="NAD(P)-binding Rossmann-like Domain"/>
    <property type="match status" value="1"/>
</dbReference>
<dbReference type="PRINTS" id="PR00081">
    <property type="entry name" value="GDHRDH"/>
</dbReference>
<reference evidence="2" key="1">
    <citation type="submission" date="2022-05" db="EMBL/GenBank/DDBJ databases">
        <title>An RpoN-dependent PEP-CTERM gene is involved in floc formation of an Aquincola tertiaricarbonis strain.</title>
        <authorList>
            <person name="Qiu D."/>
            <person name="Xia M."/>
        </authorList>
    </citation>
    <scope>NUCLEOTIDE SEQUENCE</scope>
    <source>
        <strain evidence="2">RN12</strain>
    </source>
</reference>
<dbReference type="CDD" id="cd05233">
    <property type="entry name" value="SDR_c"/>
    <property type="match status" value="1"/>
</dbReference>
<protein>
    <submittedName>
        <fullName evidence="2">SDR family oxidoreductase</fullName>
    </submittedName>
</protein>
<dbReference type="InterPro" id="IPR036291">
    <property type="entry name" value="NAD(P)-bd_dom_sf"/>
</dbReference>
<proteinExistence type="inferred from homology"/>
<dbReference type="SUPFAM" id="SSF51735">
    <property type="entry name" value="NAD(P)-binding Rossmann-fold domains"/>
    <property type="match status" value="1"/>
</dbReference>
<comment type="similarity">
    <text evidence="1">Belongs to the short-chain dehydrogenases/reductases (SDR) family.</text>
</comment>
<keyword evidence="3" id="KW-1185">Reference proteome</keyword>
<dbReference type="InterPro" id="IPR002347">
    <property type="entry name" value="SDR_fam"/>
</dbReference>
<gene>
    <name evidence="2" type="ORF">MW290_02980</name>
</gene>
<accession>A0ABY4S6T4</accession>
<dbReference type="PRINTS" id="PR00080">
    <property type="entry name" value="SDRFAMILY"/>
</dbReference>